<evidence type="ECO:0000313" key="2">
    <source>
        <dbReference type="Proteomes" id="UP000593562"/>
    </source>
</evidence>
<name>A0A7J7DGR5_TRIWF</name>
<keyword evidence="2" id="KW-1185">Reference proteome</keyword>
<comment type="caution">
    <text evidence="1">The sequence shown here is derived from an EMBL/GenBank/DDBJ whole genome shotgun (WGS) entry which is preliminary data.</text>
</comment>
<accession>A0A7J7DGR5</accession>
<gene>
    <name evidence="1" type="ORF">HS088_TW07G00829</name>
</gene>
<organism evidence="1 2">
    <name type="scientific">Tripterygium wilfordii</name>
    <name type="common">Thunder God vine</name>
    <dbReference type="NCBI Taxonomy" id="458696"/>
    <lineage>
        <taxon>Eukaryota</taxon>
        <taxon>Viridiplantae</taxon>
        <taxon>Streptophyta</taxon>
        <taxon>Embryophyta</taxon>
        <taxon>Tracheophyta</taxon>
        <taxon>Spermatophyta</taxon>
        <taxon>Magnoliopsida</taxon>
        <taxon>eudicotyledons</taxon>
        <taxon>Gunneridae</taxon>
        <taxon>Pentapetalae</taxon>
        <taxon>rosids</taxon>
        <taxon>fabids</taxon>
        <taxon>Celastrales</taxon>
        <taxon>Celastraceae</taxon>
        <taxon>Tripterygium</taxon>
    </lineage>
</organism>
<dbReference type="InterPro" id="IPR008507">
    <property type="entry name" value="DUF789"/>
</dbReference>
<evidence type="ECO:0000313" key="1">
    <source>
        <dbReference type="EMBL" id="KAF5745246.1"/>
    </source>
</evidence>
<sequence length="65" mass="7321">MKEKQAGAPVRELENRTVSEELGALWTPNGGIESPLASSLLQAADSWLRLHQVDHPDFLFFSRSW</sequence>
<reference evidence="1 2" key="1">
    <citation type="journal article" date="2020" name="Nat. Commun.">
        <title>Genome of Tripterygium wilfordii and identification of cytochrome P450 involved in triptolide biosynthesis.</title>
        <authorList>
            <person name="Tu L."/>
            <person name="Su P."/>
            <person name="Zhang Z."/>
            <person name="Gao L."/>
            <person name="Wang J."/>
            <person name="Hu T."/>
            <person name="Zhou J."/>
            <person name="Zhang Y."/>
            <person name="Zhao Y."/>
            <person name="Liu Y."/>
            <person name="Song Y."/>
            <person name="Tong Y."/>
            <person name="Lu Y."/>
            <person name="Yang J."/>
            <person name="Xu C."/>
            <person name="Jia M."/>
            <person name="Peters R.J."/>
            <person name="Huang L."/>
            <person name="Gao W."/>
        </authorList>
    </citation>
    <scope>NUCLEOTIDE SEQUENCE [LARGE SCALE GENOMIC DNA]</scope>
    <source>
        <strain evidence="2">cv. XIE 37</strain>
        <tissue evidence="1">Leaf</tissue>
    </source>
</reference>
<dbReference type="EMBL" id="JAAARO010000007">
    <property type="protein sequence ID" value="KAF5745246.1"/>
    <property type="molecule type" value="Genomic_DNA"/>
</dbReference>
<dbReference type="Pfam" id="PF05623">
    <property type="entry name" value="DUF789"/>
    <property type="match status" value="1"/>
</dbReference>
<dbReference type="InParanoid" id="A0A7J7DGR5"/>
<protein>
    <submittedName>
        <fullName evidence="1">Uncharacterized protein</fullName>
    </submittedName>
</protein>
<dbReference type="Proteomes" id="UP000593562">
    <property type="component" value="Unassembled WGS sequence"/>
</dbReference>
<proteinExistence type="predicted"/>
<dbReference type="AlphaFoldDB" id="A0A7J7DGR5"/>